<evidence type="ECO:0000256" key="4">
    <source>
        <dbReference type="ARBA" id="ARBA00022989"/>
    </source>
</evidence>
<dbReference type="GO" id="GO:0005886">
    <property type="term" value="C:plasma membrane"/>
    <property type="evidence" value="ECO:0007669"/>
    <property type="project" value="UniProtKB-SubCell"/>
</dbReference>
<feature type="transmembrane region" description="Helical" evidence="6">
    <location>
        <begin position="466"/>
        <end position="487"/>
    </location>
</feature>
<feature type="transmembrane region" description="Helical" evidence="6">
    <location>
        <begin position="169"/>
        <end position="187"/>
    </location>
</feature>
<dbReference type="PANTHER" id="PTHR43478:SF1">
    <property type="entry name" value="NA+_H+ ANTIPORTER NHAC-LIKE C-TERMINAL DOMAIN-CONTAINING PROTEIN"/>
    <property type="match status" value="1"/>
</dbReference>
<organism evidence="8 9">
    <name type="scientific">Lentibacillus salicampi</name>
    <dbReference type="NCBI Taxonomy" id="175306"/>
    <lineage>
        <taxon>Bacteria</taxon>
        <taxon>Bacillati</taxon>
        <taxon>Bacillota</taxon>
        <taxon>Bacilli</taxon>
        <taxon>Bacillales</taxon>
        <taxon>Bacillaceae</taxon>
        <taxon>Lentibacillus</taxon>
    </lineage>
</organism>
<evidence type="ECO:0000256" key="5">
    <source>
        <dbReference type="ARBA" id="ARBA00023136"/>
    </source>
</evidence>
<keyword evidence="9" id="KW-1185">Reference proteome</keyword>
<feature type="transmembrane region" description="Helical" evidence="6">
    <location>
        <begin position="70"/>
        <end position="91"/>
    </location>
</feature>
<dbReference type="AlphaFoldDB" id="A0A4Y9AAJ2"/>
<dbReference type="PANTHER" id="PTHR43478">
    <property type="entry name" value="NA+/H+ ANTIPORTER-RELATED"/>
    <property type="match status" value="1"/>
</dbReference>
<evidence type="ECO:0000256" key="6">
    <source>
        <dbReference type="SAM" id="Phobius"/>
    </source>
</evidence>
<feature type="transmembrane region" description="Helical" evidence="6">
    <location>
        <begin position="426"/>
        <end position="445"/>
    </location>
</feature>
<feature type="transmembrane region" description="Helical" evidence="6">
    <location>
        <begin position="103"/>
        <end position="122"/>
    </location>
</feature>
<comment type="caution">
    <text evidence="8">The sequence shown here is derived from an EMBL/GenBank/DDBJ whole genome shotgun (WGS) entry which is preliminary data.</text>
</comment>
<feature type="transmembrane region" description="Helical" evidence="6">
    <location>
        <begin position="305"/>
        <end position="325"/>
    </location>
</feature>
<feature type="transmembrane region" description="Helical" evidence="6">
    <location>
        <begin position="12"/>
        <end position="40"/>
    </location>
</feature>
<keyword evidence="4 6" id="KW-1133">Transmembrane helix</keyword>
<keyword evidence="5 6" id="KW-0472">Membrane</keyword>
<reference evidence="8 9" key="1">
    <citation type="submission" date="2019-03" db="EMBL/GenBank/DDBJ databases">
        <title>Genome sequence of Lentibacillus salicampi ATCC BAA-719.</title>
        <authorList>
            <person name="Maclea K.S."/>
            <person name="Simoes Junior M."/>
        </authorList>
    </citation>
    <scope>NUCLEOTIDE SEQUENCE [LARGE SCALE GENOMIC DNA]</scope>
    <source>
        <strain evidence="8 9">ATCC BAA-719</strain>
    </source>
</reference>
<feature type="transmembrane region" description="Helical" evidence="6">
    <location>
        <begin position="383"/>
        <end position="406"/>
    </location>
</feature>
<evidence type="ECO:0000256" key="2">
    <source>
        <dbReference type="ARBA" id="ARBA00022475"/>
    </source>
</evidence>
<dbReference type="InterPro" id="IPR018461">
    <property type="entry name" value="Na/H_Antiport_NhaC-like_C"/>
</dbReference>
<feature type="transmembrane region" description="Helical" evidence="6">
    <location>
        <begin position="345"/>
        <end position="363"/>
    </location>
</feature>
<feature type="transmembrane region" description="Helical" evidence="6">
    <location>
        <begin position="264"/>
        <end position="284"/>
    </location>
</feature>
<gene>
    <name evidence="8" type="ORF">E4U82_15180</name>
</gene>
<evidence type="ECO:0000313" key="8">
    <source>
        <dbReference type="EMBL" id="TFJ91920.1"/>
    </source>
</evidence>
<evidence type="ECO:0000256" key="3">
    <source>
        <dbReference type="ARBA" id="ARBA00022692"/>
    </source>
</evidence>
<keyword evidence="3 6" id="KW-0812">Transmembrane</keyword>
<comment type="subcellular location">
    <subcellularLocation>
        <location evidence="1">Cell membrane</location>
        <topology evidence="1">Multi-pass membrane protein</topology>
    </subcellularLocation>
</comment>
<name>A0A4Y9AAJ2_9BACI</name>
<accession>A0A4Y9AAJ2</accession>
<dbReference type="Proteomes" id="UP000298484">
    <property type="component" value="Unassembled WGS sequence"/>
</dbReference>
<dbReference type="Pfam" id="PF03553">
    <property type="entry name" value="Na_H_antiporter"/>
    <property type="match status" value="1"/>
</dbReference>
<keyword evidence="2" id="KW-1003">Cell membrane</keyword>
<sequence>MENTIWSLVPPLLAIIMVLVTKRVLLSLGVGIVAAAFFAANFNVPESLGLIWESFIGTFVAEGALNTYNVFILLFVLLLGVITAFVSIIGGTKAFGEWMVRRVKTRAGAQVMTMVFGVIVFIDDYFNSLAVGQVARPVTDKHRISRAKLSYIVDSTAAPVCVVAPVSSWGAYIIGVIGSIFAAGEITEHTAFSAFLQMIPMNLYVWAALGVVLVIALRQVDFGPMKIHEDRAHKTGVLLNPERTEKVDSGSDLPTSDHGKVSDLMTPIAALFVGTIGSMYWTGLGAVEGEHSLIAIFGEAAVAESLLYGGLIGTAVTLILFFRHVSKGHLSGSKLITGGVEGVKSMLPAVFILIFAWAIAFLIEALQTGEYLAGIVESSNLALSLLPVIIFFIAGFIAFATGTSWGSFGILLPIAGQIALGTDVDMLLPILAAVLAGAVFGDHCSPISDSTILSSTGSSCHHIDHVTTQLPYALTAAAIAGLGYVVLGVTGSVWLGLLMVAIGLVVLFSILKKPDAADIRDETVAK</sequence>
<evidence type="ECO:0000313" key="9">
    <source>
        <dbReference type="Proteomes" id="UP000298484"/>
    </source>
</evidence>
<dbReference type="RefSeq" id="WP_135111004.1">
    <property type="nucleotide sequence ID" value="NZ_SRHY01000035.1"/>
</dbReference>
<feature type="transmembrane region" description="Helical" evidence="6">
    <location>
        <begin position="493"/>
        <end position="511"/>
    </location>
</feature>
<dbReference type="EMBL" id="SRHY01000035">
    <property type="protein sequence ID" value="TFJ91920.1"/>
    <property type="molecule type" value="Genomic_DNA"/>
</dbReference>
<protein>
    <submittedName>
        <fullName evidence="8">Na+/H+ antiporter NhaC family protein</fullName>
    </submittedName>
</protein>
<feature type="transmembrane region" description="Helical" evidence="6">
    <location>
        <begin position="199"/>
        <end position="217"/>
    </location>
</feature>
<evidence type="ECO:0000256" key="1">
    <source>
        <dbReference type="ARBA" id="ARBA00004651"/>
    </source>
</evidence>
<evidence type="ECO:0000259" key="7">
    <source>
        <dbReference type="Pfam" id="PF03553"/>
    </source>
</evidence>
<feature type="domain" description="Na+/H+ antiporter NhaC-like C-terminal" evidence="7">
    <location>
        <begin position="160"/>
        <end position="489"/>
    </location>
</feature>
<proteinExistence type="predicted"/>
<dbReference type="OrthoDB" id="9762978at2"/>